<keyword evidence="5" id="KW-1185">Reference proteome</keyword>
<dbReference type="AlphaFoldDB" id="A0A2I5TC15"/>
<dbReference type="GO" id="GO:0016831">
    <property type="term" value="F:carboxy-lyase activity"/>
    <property type="evidence" value="ECO:0007669"/>
    <property type="project" value="InterPro"/>
</dbReference>
<dbReference type="GO" id="GO:0016787">
    <property type="term" value="F:hydrolase activity"/>
    <property type="evidence" value="ECO:0007669"/>
    <property type="project" value="UniProtKB-KW"/>
</dbReference>
<reference evidence="4" key="2">
    <citation type="submission" date="2013-09" db="EMBL/GenBank/DDBJ databases">
        <authorList>
            <person name="Wang G."/>
            <person name="Yang Y."/>
            <person name="Su Y."/>
        </authorList>
    </citation>
    <scope>NUCLEOTIDE SEQUENCE</scope>
    <source>
        <strain evidence="4">ATCC 39006</strain>
    </source>
</reference>
<proteinExistence type="predicted"/>
<dbReference type="InterPro" id="IPR032466">
    <property type="entry name" value="Metal_Hydrolase"/>
</dbReference>
<dbReference type="Proteomes" id="UP000017700">
    <property type="component" value="Chromosome"/>
</dbReference>
<dbReference type="EMBL" id="CP025085">
    <property type="protein sequence ID" value="AUH02111.1"/>
    <property type="molecule type" value="Genomic_DNA"/>
</dbReference>
<reference evidence="4 5" key="1">
    <citation type="journal article" date="2013" name="Genome Announc.">
        <title>Draft genome sequence of Serratia sp. strain ATCC 39006, a model bacterium for analysis of the biosynthesis and regulation of prodigiosin, a carbapenem, and gas vesicles.</title>
        <authorList>
            <person name="Fineran P.C."/>
            <person name="Iglesias Cans M.C."/>
            <person name="Ramsay J.P."/>
            <person name="Wilf N.M."/>
            <person name="Cossyleon D."/>
            <person name="McNeil M.B."/>
            <person name="Williamson N.R."/>
            <person name="Monson R.E."/>
            <person name="Becher S.A."/>
            <person name="Stanton J.A."/>
            <person name="Brugger K."/>
            <person name="Brown S.D."/>
            <person name="Salmond G.P."/>
        </authorList>
    </citation>
    <scope>NUCLEOTIDE SEQUENCE [LARGE SCALE GENOMIC DNA]</scope>
    <source>
        <strain evidence="4">ATCC 39006</strain>
        <strain evidence="5">ATCC 39006 / SC 11482</strain>
    </source>
</reference>
<evidence type="ECO:0000259" key="2">
    <source>
        <dbReference type="Pfam" id="PF04909"/>
    </source>
</evidence>
<evidence type="ECO:0000256" key="1">
    <source>
        <dbReference type="ARBA" id="ARBA00023239"/>
    </source>
</evidence>
<protein>
    <submittedName>
        <fullName evidence="4">Amidohydrolase</fullName>
    </submittedName>
</protein>
<accession>A0A2I5TC15</accession>
<dbReference type="Proteomes" id="UP000233778">
    <property type="component" value="Chromosome"/>
</dbReference>
<dbReference type="STRING" id="104623.Ser39006_01242"/>
<dbReference type="GO" id="GO:0019748">
    <property type="term" value="P:secondary metabolic process"/>
    <property type="evidence" value="ECO:0007669"/>
    <property type="project" value="TreeGrafter"/>
</dbReference>
<evidence type="ECO:0000313" key="4">
    <source>
        <dbReference type="EMBL" id="AUH06433.1"/>
    </source>
</evidence>
<dbReference type="Gene3D" id="3.20.20.140">
    <property type="entry name" value="Metal-dependent hydrolases"/>
    <property type="match status" value="1"/>
</dbReference>
<dbReference type="KEGG" id="sera:Ser39006_021345"/>
<dbReference type="PANTHER" id="PTHR21240">
    <property type="entry name" value="2-AMINO-3-CARBOXYLMUCONATE-6-SEMIALDEHYDE DECARBOXYLASE"/>
    <property type="match status" value="1"/>
</dbReference>
<gene>
    <name evidence="3" type="ORF">CWC46_21350</name>
    <name evidence="4" type="ORF">Ser39006_021345</name>
</gene>
<evidence type="ECO:0000313" key="6">
    <source>
        <dbReference type="Proteomes" id="UP000233778"/>
    </source>
</evidence>
<reference evidence="4" key="4">
    <citation type="submission" date="2017-11" db="EMBL/GenBank/DDBJ databases">
        <title>Complete genome sequence of Serratia sp. ATCC 39006.</title>
        <authorList>
            <person name="Hampton H.G."/>
            <person name="Jackson S.A."/>
            <person name="Jauregui R."/>
            <person name="Poulter G.T.M."/>
            <person name="Salmond G.P.C."/>
            <person name="Fineran P.C."/>
        </authorList>
    </citation>
    <scope>NUCLEOTIDE SEQUENCE</scope>
    <source>
        <strain evidence="4">ATCC 39006</strain>
    </source>
</reference>
<sequence>MKLIGIEEHFLTTEVHQAWNEIGLEASDPSIALHSGPIGIRLLNLADERLSLMDESGVDVQVLSLTTPALHDLGHESLDMARRINDTIAEVVTRHPDRFQALATLPVTMPDEAALELERCIRTLGFKGGMLCGGTGAGNIDDPVFLPIFRSAETLNAPIFLHPRVPDQVVRDRYYSGFSQEVNVAFSTYGLGWHYDAGIQFIRLVLAGHFDRMPGLQVILGHWGEVVLFYAERLAAMDHVAGLAHPIATYLRRNLYVTASGMFLSHFLARAAAIVGTDRLLFSTDFPYQYRLGREARRFLEECGLDDGGKASFAYGNWMRLTDDVGKSKLPESECNNK</sequence>
<keyword evidence="4" id="KW-0378">Hydrolase</keyword>
<dbReference type="GO" id="GO:0005829">
    <property type="term" value="C:cytosol"/>
    <property type="evidence" value="ECO:0007669"/>
    <property type="project" value="TreeGrafter"/>
</dbReference>
<evidence type="ECO:0000313" key="5">
    <source>
        <dbReference type="Proteomes" id="UP000017700"/>
    </source>
</evidence>
<reference evidence="3 6" key="3">
    <citation type="submission" date="2017-11" db="EMBL/GenBank/DDBJ databases">
        <title>Complete genome sequence of Serratia sp. ATCC 39006 LacA.</title>
        <authorList>
            <person name="Hampton H.G."/>
            <person name="Jackson S.A."/>
            <person name="Jauregui R."/>
            <person name="Poulter G.T.M."/>
            <person name="Salmond G.P.C."/>
            <person name="Fineran P.C."/>
        </authorList>
    </citation>
    <scope>NUCLEOTIDE SEQUENCE [LARGE SCALE GENOMIC DNA]</scope>
    <source>
        <strain evidence="3 6">ATCC 39006</strain>
    </source>
</reference>
<feature type="domain" description="Amidohydrolase-related" evidence="2">
    <location>
        <begin position="78"/>
        <end position="291"/>
    </location>
</feature>
<dbReference type="InterPro" id="IPR006680">
    <property type="entry name" value="Amidohydro-rel"/>
</dbReference>
<dbReference type="OrthoDB" id="149172at2"/>
<dbReference type="PANTHER" id="PTHR21240:SF30">
    <property type="entry name" value="AMIDOHYDROLASE-RELATED DOMAIN-CONTAINING PROTEIN-RELATED"/>
    <property type="match status" value="1"/>
</dbReference>
<dbReference type="EMBL" id="CP025084">
    <property type="protein sequence ID" value="AUH06433.1"/>
    <property type="molecule type" value="Genomic_DNA"/>
</dbReference>
<dbReference type="KEGG" id="serq:CWC46_21350"/>
<keyword evidence="1" id="KW-0456">Lyase</keyword>
<dbReference type="Pfam" id="PF04909">
    <property type="entry name" value="Amidohydro_2"/>
    <property type="match status" value="1"/>
</dbReference>
<dbReference type="SUPFAM" id="SSF51556">
    <property type="entry name" value="Metallo-dependent hydrolases"/>
    <property type="match status" value="1"/>
</dbReference>
<organism evidence="4 5">
    <name type="scientific">Serratia sp. (strain ATCC 39006)</name>
    <name type="common">Prodigiosinella confusarubida</name>
    <dbReference type="NCBI Taxonomy" id="104623"/>
    <lineage>
        <taxon>Bacteria</taxon>
        <taxon>Pseudomonadati</taxon>
        <taxon>Pseudomonadota</taxon>
        <taxon>Gammaproteobacteria</taxon>
        <taxon>Enterobacterales</taxon>
        <taxon>Pectobacteriaceae</taxon>
        <taxon>Prodigiosinella</taxon>
    </lineage>
</organism>
<evidence type="ECO:0000313" key="3">
    <source>
        <dbReference type="EMBL" id="AUH02111.1"/>
    </source>
</evidence>
<dbReference type="InterPro" id="IPR032465">
    <property type="entry name" value="ACMSD"/>
</dbReference>
<name>A0A2I5TC15_SERS3</name>